<feature type="non-terminal residue" evidence="6">
    <location>
        <position position="1"/>
    </location>
</feature>
<feature type="non-terminal residue" evidence="6">
    <location>
        <position position="283"/>
    </location>
</feature>
<evidence type="ECO:0000256" key="2">
    <source>
        <dbReference type="ARBA" id="ARBA00022670"/>
    </source>
</evidence>
<dbReference type="Pfam" id="PF02897">
    <property type="entry name" value="Peptidase_S9_N"/>
    <property type="match status" value="1"/>
</dbReference>
<dbReference type="PRINTS" id="PR00862">
    <property type="entry name" value="PROLIGOPTASE"/>
</dbReference>
<accession>X1GT02</accession>
<organism evidence="6">
    <name type="scientific">marine sediment metagenome</name>
    <dbReference type="NCBI Taxonomy" id="412755"/>
    <lineage>
        <taxon>unclassified sequences</taxon>
        <taxon>metagenomes</taxon>
        <taxon>ecological metagenomes</taxon>
    </lineage>
</organism>
<evidence type="ECO:0000256" key="3">
    <source>
        <dbReference type="ARBA" id="ARBA00022801"/>
    </source>
</evidence>
<dbReference type="InterPro" id="IPR002470">
    <property type="entry name" value="Peptidase_S9A"/>
</dbReference>
<comment type="caution">
    <text evidence="6">The sequence shown here is derived from an EMBL/GenBank/DDBJ whole genome shotgun (WGS) entry which is preliminary data.</text>
</comment>
<feature type="domain" description="Peptidase S9A N-terminal" evidence="5">
    <location>
        <begin position="1"/>
        <end position="201"/>
    </location>
</feature>
<dbReference type="EMBL" id="BARU01021574">
    <property type="protein sequence ID" value="GAH47970.1"/>
    <property type="molecule type" value="Genomic_DNA"/>
</dbReference>
<keyword evidence="2" id="KW-0645">Protease</keyword>
<evidence type="ECO:0000259" key="5">
    <source>
        <dbReference type="Pfam" id="PF02897"/>
    </source>
</evidence>
<dbReference type="InterPro" id="IPR023302">
    <property type="entry name" value="Pept_S9A_N"/>
</dbReference>
<dbReference type="GO" id="GO:0004252">
    <property type="term" value="F:serine-type endopeptidase activity"/>
    <property type="evidence" value="ECO:0007669"/>
    <property type="project" value="InterPro"/>
</dbReference>
<dbReference type="InterPro" id="IPR029058">
    <property type="entry name" value="AB_hydrolase_fold"/>
</dbReference>
<evidence type="ECO:0000256" key="4">
    <source>
        <dbReference type="ARBA" id="ARBA00022825"/>
    </source>
</evidence>
<reference evidence="6" key="1">
    <citation type="journal article" date="2014" name="Front. Microbiol.">
        <title>High frequency of phylogenetically diverse reductive dehalogenase-homologous genes in deep subseafloor sedimentary metagenomes.</title>
        <authorList>
            <person name="Kawai M."/>
            <person name="Futagami T."/>
            <person name="Toyoda A."/>
            <person name="Takaki Y."/>
            <person name="Nishi S."/>
            <person name="Hori S."/>
            <person name="Arai W."/>
            <person name="Tsubouchi T."/>
            <person name="Morono Y."/>
            <person name="Uchiyama I."/>
            <person name="Ito T."/>
            <person name="Fujiyama A."/>
            <person name="Inagaki F."/>
            <person name="Takami H."/>
        </authorList>
    </citation>
    <scope>NUCLEOTIDE SEQUENCE</scope>
    <source>
        <strain evidence="6">Expedition CK06-06</strain>
    </source>
</reference>
<dbReference type="PANTHER" id="PTHR11757">
    <property type="entry name" value="PROTEASE FAMILY S9A OLIGOPEPTIDASE"/>
    <property type="match status" value="1"/>
</dbReference>
<gene>
    <name evidence="6" type="ORF">S03H2_35298</name>
</gene>
<dbReference type="AlphaFoldDB" id="X1GT02"/>
<keyword evidence="4" id="KW-0720">Serine protease</keyword>
<protein>
    <recommendedName>
        <fullName evidence="5">Peptidase S9A N-terminal domain-containing protein</fullName>
    </recommendedName>
</protein>
<proteinExistence type="inferred from homology"/>
<dbReference type="Gene3D" id="3.40.50.1820">
    <property type="entry name" value="alpha/beta hydrolase"/>
    <property type="match status" value="1"/>
</dbReference>
<name>X1GT02_9ZZZZ</name>
<dbReference type="GO" id="GO:0006508">
    <property type="term" value="P:proteolysis"/>
    <property type="evidence" value="ECO:0007669"/>
    <property type="project" value="UniProtKB-KW"/>
</dbReference>
<dbReference type="PANTHER" id="PTHR11757:SF19">
    <property type="entry name" value="PROLYL ENDOPEPTIDASE-LIKE"/>
    <property type="match status" value="1"/>
</dbReference>
<dbReference type="InterPro" id="IPR051543">
    <property type="entry name" value="Serine_Peptidase_S9A"/>
</dbReference>
<dbReference type="SUPFAM" id="SSF50993">
    <property type="entry name" value="Peptidase/esterase 'gauge' domain"/>
    <property type="match status" value="1"/>
</dbReference>
<dbReference type="SUPFAM" id="SSF53474">
    <property type="entry name" value="alpha/beta-Hydrolases"/>
    <property type="match status" value="1"/>
</dbReference>
<keyword evidence="3" id="KW-0378">Hydrolase</keyword>
<dbReference type="Gene3D" id="2.130.10.120">
    <property type="entry name" value="Prolyl oligopeptidase, N-terminal domain"/>
    <property type="match status" value="1"/>
</dbReference>
<sequence length="283" mass="32869">LGTDPSSDKEIFEEKDVTFSTYVYKSKSKKYLIIASSHTLSDEYRFLDANRPDGKFKIIQPREKDLLYDVTHYKDKFYIRTNYKAKNFRLMATPVNKTAKGNWKEVIPHRDDVLLQGFEIFKDFLVVNERKNGLPNLRIMRWDKKGEHYLDFEEEAYSAYIAYNPEFDTDVLRYGYTSMTTPRSVFDYNMNTKEKTLLKQQEVLGDFDSNNYHAERLYATARDGTKVPISLVYRKGLEKNGDNPLLLYGYGSYGASMNAGFSSVRLSLLDRGFVYAIAHIRGG</sequence>
<evidence type="ECO:0000313" key="6">
    <source>
        <dbReference type="EMBL" id="GAH47970.1"/>
    </source>
</evidence>
<comment type="similarity">
    <text evidence="1">Belongs to the peptidase S9A family.</text>
</comment>
<evidence type="ECO:0000256" key="1">
    <source>
        <dbReference type="ARBA" id="ARBA00005228"/>
    </source>
</evidence>